<dbReference type="PROSITE" id="PS00600">
    <property type="entry name" value="AA_TRANSFER_CLASS_3"/>
    <property type="match status" value="1"/>
</dbReference>
<comment type="caution">
    <text evidence="6">The sequence shown here is derived from an EMBL/GenBank/DDBJ whole genome shotgun (WGS) entry which is preliminary data.</text>
</comment>
<dbReference type="PANTHER" id="PTHR43094">
    <property type="entry name" value="AMINOTRANSFERASE"/>
    <property type="match status" value="1"/>
</dbReference>
<dbReference type="CDD" id="cd00610">
    <property type="entry name" value="OAT_like"/>
    <property type="match status" value="1"/>
</dbReference>
<evidence type="ECO:0000256" key="1">
    <source>
        <dbReference type="ARBA" id="ARBA00008954"/>
    </source>
</evidence>
<evidence type="ECO:0000313" key="7">
    <source>
        <dbReference type="Proteomes" id="UP000036780"/>
    </source>
</evidence>
<sequence>MSNNLIEMDKRHFIHPTSSIQQQQKNGAKVIMEEGDGIYLKDITGKWYLDAVSSLWNVNIGHGREELAKAAAEQMKKMAFSSAFSTFSHEPAIRLAEKIASLTPEGLNAVFFTSGGSESNDSAVKLVRHYWKIQNRSERRKIISLKRGYHGVAAASTSVTGIPEFWGMAGHMMTDFIHVDTHYNSTTDQAIASLRQAIEESGPETVAAFFAEPIQGAGGVLIPPDDYFPRIRALCDDYGILFVADEVITGFGRTGKMFGIENWDVIPDVMTFAKGVTSGYFPLGGVVVSETIHNVFKEKSLGTLFHGFTYSGHPTGAAVALKNIEIMEQGQLVENSRLMGNRLLLGLKKVKESLEIVGDVRFVGLLGAVELVEEPVSNKRFAQDQHVTLKAIEALHERGVICRGVTYDNTDIICIAPPLIINQEQVDQLVEGVYEAILKVQQQLGIKR</sequence>
<dbReference type="OrthoDB" id="9807885at2"/>
<dbReference type="Gene3D" id="3.40.640.10">
    <property type="entry name" value="Type I PLP-dependent aspartate aminotransferase-like (Major domain)"/>
    <property type="match status" value="1"/>
</dbReference>
<reference evidence="7" key="1">
    <citation type="submission" date="2015-07" db="EMBL/GenBank/DDBJ databases">
        <title>Fjat-10053 dsm26.</title>
        <authorList>
            <person name="Liu B."/>
            <person name="Wang J."/>
            <person name="Zhu Y."/>
            <person name="Liu G."/>
            <person name="Chen Q."/>
            <person name="Chen Z."/>
            <person name="Lan J."/>
            <person name="Che J."/>
            <person name="Ge C."/>
            <person name="Shi H."/>
            <person name="Pan Z."/>
            <person name="Liu X."/>
        </authorList>
    </citation>
    <scope>NUCLEOTIDE SEQUENCE [LARGE SCALE GENOMIC DNA]</scope>
    <source>
        <strain evidence="7">DSM 26</strain>
    </source>
</reference>
<keyword evidence="4 5" id="KW-0663">Pyridoxal phosphate</keyword>
<dbReference type="InterPro" id="IPR005814">
    <property type="entry name" value="Aminotrans_3"/>
</dbReference>
<keyword evidence="3 6" id="KW-0808">Transferase</keyword>
<dbReference type="EMBL" id="LGTO01000002">
    <property type="protein sequence ID" value="KNE22421.1"/>
    <property type="molecule type" value="Genomic_DNA"/>
</dbReference>
<evidence type="ECO:0000256" key="2">
    <source>
        <dbReference type="ARBA" id="ARBA00022576"/>
    </source>
</evidence>
<proteinExistence type="inferred from homology"/>
<accession>A0A0L0QV17</accession>
<dbReference type="InterPro" id="IPR015424">
    <property type="entry name" value="PyrdxlP-dep_Trfase"/>
</dbReference>
<gene>
    <name evidence="6" type="ORF">AFK71_02035</name>
</gene>
<evidence type="ECO:0000256" key="5">
    <source>
        <dbReference type="RuleBase" id="RU003560"/>
    </source>
</evidence>
<evidence type="ECO:0000256" key="4">
    <source>
        <dbReference type="ARBA" id="ARBA00022898"/>
    </source>
</evidence>
<protein>
    <submittedName>
        <fullName evidence="6">Aminotransferase</fullName>
    </submittedName>
</protein>
<evidence type="ECO:0000256" key="3">
    <source>
        <dbReference type="ARBA" id="ARBA00022679"/>
    </source>
</evidence>
<dbReference type="PIRSF" id="PIRSF000521">
    <property type="entry name" value="Transaminase_4ab_Lys_Orn"/>
    <property type="match status" value="1"/>
</dbReference>
<dbReference type="InterPro" id="IPR049704">
    <property type="entry name" value="Aminotrans_3_PPA_site"/>
</dbReference>
<dbReference type="PANTHER" id="PTHR43094:SF1">
    <property type="entry name" value="AMINOTRANSFERASE CLASS-III"/>
    <property type="match status" value="1"/>
</dbReference>
<name>A0A0L0QV17_VIRPA</name>
<dbReference type="GO" id="GO:0030170">
    <property type="term" value="F:pyridoxal phosphate binding"/>
    <property type="evidence" value="ECO:0007669"/>
    <property type="project" value="InterPro"/>
</dbReference>
<dbReference type="SUPFAM" id="SSF53383">
    <property type="entry name" value="PLP-dependent transferases"/>
    <property type="match status" value="1"/>
</dbReference>
<dbReference type="InterPro" id="IPR015422">
    <property type="entry name" value="PyrdxlP-dep_Trfase_small"/>
</dbReference>
<keyword evidence="2 6" id="KW-0032">Aminotransferase</keyword>
<dbReference type="GeneID" id="66869314"/>
<comment type="similarity">
    <text evidence="1 5">Belongs to the class-III pyridoxal-phosphate-dependent aminotransferase family.</text>
</comment>
<dbReference type="PATRIC" id="fig|1473.5.peg.3328"/>
<dbReference type="InterPro" id="IPR015421">
    <property type="entry name" value="PyrdxlP-dep_Trfase_major"/>
</dbReference>
<dbReference type="Gene3D" id="3.90.1150.10">
    <property type="entry name" value="Aspartate Aminotransferase, domain 1"/>
    <property type="match status" value="1"/>
</dbReference>
<dbReference type="FunFam" id="3.40.640.10:FF:000014">
    <property type="entry name" value="Adenosylmethionine-8-amino-7-oxononanoate aminotransferase, probable"/>
    <property type="match status" value="1"/>
</dbReference>
<dbReference type="Proteomes" id="UP000036780">
    <property type="component" value="Unassembled WGS sequence"/>
</dbReference>
<dbReference type="AlphaFoldDB" id="A0A0L0QV17"/>
<keyword evidence="7" id="KW-1185">Reference proteome</keyword>
<dbReference type="GO" id="GO:0008483">
    <property type="term" value="F:transaminase activity"/>
    <property type="evidence" value="ECO:0007669"/>
    <property type="project" value="UniProtKB-KW"/>
</dbReference>
<dbReference type="RefSeq" id="WP_050349895.1">
    <property type="nucleotide sequence ID" value="NZ_CP073011.1"/>
</dbReference>
<dbReference type="Pfam" id="PF00202">
    <property type="entry name" value="Aminotran_3"/>
    <property type="match status" value="1"/>
</dbReference>
<organism evidence="6 7">
    <name type="scientific">Virgibacillus pantothenticus</name>
    <dbReference type="NCBI Taxonomy" id="1473"/>
    <lineage>
        <taxon>Bacteria</taxon>
        <taxon>Bacillati</taxon>
        <taxon>Bacillota</taxon>
        <taxon>Bacilli</taxon>
        <taxon>Bacillales</taxon>
        <taxon>Bacillaceae</taxon>
        <taxon>Virgibacillus</taxon>
    </lineage>
</organism>
<evidence type="ECO:0000313" key="6">
    <source>
        <dbReference type="EMBL" id="KNE22421.1"/>
    </source>
</evidence>